<evidence type="ECO:0000313" key="2">
    <source>
        <dbReference type="Proteomes" id="UP000474042"/>
    </source>
</evidence>
<name>A0A6M0U225_CLOBU</name>
<dbReference type="EMBL" id="WOFV02000069">
    <property type="protein sequence ID" value="NAS19367.1"/>
    <property type="molecule type" value="Genomic_DNA"/>
</dbReference>
<gene>
    <name evidence="1" type="ORF">GND98_016255</name>
</gene>
<dbReference type="InterPro" id="IPR021080">
    <property type="entry name" value="Minor_capsid_protein"/>
</dbReference>
<protein>
    <submittedName>
        <fullName evidence="1">Capsid protein</fullName>
    </submittedName>
</protein>
<reference evidence="1 2" key="1">
    <citation type="submission" date="2020-01" db="EMBL/GenBank/DDBJ databases">
        <title>Genome sequence of a 1,3-propanediol producer, Clostridium butyricum S3.</title>
        <authorList>
            <person name="Zhou J."/>
        </authorList>
    </citation>
    <scope>NUCLEOTIDE SEQUENCE [LARGE SCALE GENOMIC DNA]</scope>
    <source>
        <strain evidence="1 2">S3</strain>
    </source>
</reference>
<organism evidence="1 2">
    <name type="scientific">Clostridium butyricum</name>
    <dbReference type="NCBI Taxonomy" id="1492"/>
    <lineage>
        <taxon>Bacteria</taxon>
        <taxon>Bacillati</taxon>
        <taxon>Bacillota</taxon>
        <taxon>Clostridia</taxon>
        <taxon>Eubacteriales</taxon>
        <taxon>Clostridiaceae</taxon>
        <taxon>Clostridium</taxon>
    </lineage>
</organism>
<evidence type="ECO:0000313" key="1">
    <source>
        <dbReference type="EMBL" id="NAS19367.1"/>
    </source>
</evidence>
<dbReference type="AlphaFoldDB" id="A0A6M0U225"/>
<accession>A0A6M0U225</accession>
<dbReference type="Proteomes" id="UP000474042">
    <property type="component" value="Unassembled WGS sequence"/>
</dbReference>
<comment type="caution">
    <text evidence="1">The sequence shown here is derived from an EMBL/GenBank/DDBJ whole genome shotgun (WGS) entry which is preliminary data.</text>
</comment>
<sequence length="116" mass="13189">MGVKIKLDSTNKILAKRRLNGKGSEAQIFFTKQCAKWMNNYVPFKNGRLKDMSVTMGADYVKYSTPYAKKQYYKNTGGGIKNRSGLRGKLWDKRMWPDKKGVIIKSVADFVGGRSK</sequence>
<proteinExistence type="predicted"/>
<dbReference type="Pfam" id="PF11114">
    <property type="entry name" value="Minor_capsid_2"/>
    <property type="match status" value="1"/>
</dbReference>